<dbReference type="InterPro" id="IPR050695">
    <property type="entry name" value="N-acetylmuramoyl_amidase_3"/>
</dbReference>
<evidence type="ECO:0000313" key="6">
    <source>
        <dbReference type="Proteomes" id="UP000245412"/>
    </source>
</evidence>
<dbReference type="RefSeq" id="WP_257497787.1">
    <property type="nucleotide sequence ID" value="NZ_JANKBI010000008.1"/>
</dbReference>
<dbReference type="CDD" id="cd02696">
    <property type="entry name" value="MurNAc-LAA"/>
    <property type="match status" value="1"/>
</dbReference>
<evidence type="ECO:0000313" key="5">
    <source>
        <dbReference type="EMBL" id="PWJ76655.1"/>
    </source>
</evidence>
<dbReference type="GO" id="GO:0008745">
    <property type="term" value="F:N-acetylmuramoyl-L-alanine amidase activity"/>
    <property type="evidence" value="ECO:0007669"/>
    <property type="project" value="InterPro"/>
</dbReference>
<reference evidence="5 6" key="1">
    <citation type="submission" date="2018-05" db="EMBL/GenBank/DDBJ databases">
        <authorList>
            <person name="Goeker M."/>
            <person name="Huntemann M."/>
            <person name="Clum A."/>
            <person name="Pillay M."/>
            <person name="Palaniappan K."/>
            <person name="Varghese N."/>
            <person name="Mikhailova N."/>
            <person name="Stamatis D."/>
            <person name="Reddy T."/>
            <person name="Daum C."/>
            <person name="Shapiro N."/>
            <person name="Ivanova N."/>
            <person name="Kyrpides N."/>
            <person name="Woyke T."/>
        </authorList>
    </citation>
    <scope>NUCLEOTIDE SEQUENCE [LARGE SCALE GENOMIC DNA]</scope>
    <source>
        <strain evidence="5 6">DSM 26524</strain>
    </source>
</reference>
<feature type="domain" description="MurNAc-LAA" evidence="4">
    <location>
        <begin position="139"/>
        <end position="251"/>
    </location>
</feature>
<keyword evidence="3" id="KW-0812">Transmembrane</keyword>
<keyword evidence="6" id="KW-1185">Reference proteome</keyword>
<dbReference type="GO" id="GO:0030288">
    <property type="term" value="C:outer membrane-bounded periplasmic space"/>
    <property type="evidence" value="ECO:0007669"/>
    <property type="project" value="TreeGrafter"/>
</dbReference>
<evidence type="ECO:0000259" key="4">
    <source>
        <dbReference type="SMART" id="SM00646"/>
    </source>
</evidence>
<evidence type="ECO:0000256" key="1">
    <source>
        <dbReference type="ARBA" id="ARBA00022801"/>
    </source>
</evidence>
<feature type="region of interest" description="Disordered" evidence="2">
    <location>
        <begin position="38"/>
        <end position="59"/>
    </location>
</feature>
<dbReference type="SMART" id="SM00646">
    <property type="entry name" value="Ami_3"/>
    <property type="match status" value="1"/>
</dbReference>
<gene>
    <name evidence="5" type="ORF">C7383_104101</name>
</gene>
<dbReference type="Pfam" id="PF01520">
    <property type="entry name" value="Amidase_3"/>
    <property type="match status" value="1"/>
</dbReference>
<name>A0AB73T5R5_9FIRM</name>
<comment type="caution">
    <text evidence="5">The sequence shown here is derived from an EMBL/GenBank/DDBJ whole genome shotgun (WGS) entry which is preliminary data.</text>
</comment>
<keyword evidence="1" id="KW-0378">Hydrolase</keyword>
<organism evidence="5 6">
    <name type="scientific">Murimonas intestini</name>
    <dbReference type="NCBI Taxonomy" id="1337051"/>
    <lineage>
        <taxon>Bacteria</taxon>
        <taxon>Bacillati</taxon>
        <taxon>Bacillota</taxon>
        <taxon>Clostridia</taxon>
        <taxon>Lachnospirales</taxon>
        <taxon>Lachnospiraceae</taxon>
        <taxon>Murimonas</taxon>
    </lineage>
</organism>
<keyword evidence="3" id="KW-1133">Transmembrane helix</keyword>
<protein>
    <submittedName>
        <fullName evidence="5">N-acetylmuramoyl-L-alanine amidase</fullName>
    </submittedName>
</protein>
<dbReference type="EMBL" id="QGGY01000004">
    <property type="protein sequence ID" value="PWJ76655.1"/>
    <property type="molecule type" value="Genomic_DNA"/>
</dbReference>
<sequence length="258" mass="27501">MVDKALNRLSLETCMGLLMILAVALLATVGVTKLREGSLGGKDTKAVSSGAAQSGEDAKAAADPSQTVIAVDAGHGGDDPGKVGINSALEKDVNLAIAHKLKDYLTEKGIKVVMTRETQEGLYEAGAANKKQQDMKKRCELIDASGAAFTVSIHQNSYTSESVHGPQVFYYTHSTEGEAIASCIQESLNTVLEVDRAREMKANDTYYLLKKTKSPTVIVECGFLSNSEEASKLITEEYQSKVAQAVGEGVLKALEGRK</sequence>
<dbReference type="SUPFAM" id="SSF53187">
    <property type="entry name" value="Zn-dependent exopeptidases"/>
    <property type="match status" value="1"/>
</dbReference>
<evidence type="ECO:0000256" key="2">
    <source>
        <dbReference type="SAM" id="MobiDB-lite"/>
    </source>
</evidence>
<keyword evidence="3" id="KW-0472">Membrane</keyword>
<dbReference type="AlphaFoldDB" id="A0AB73T5R5"/>
<dbReference type="Gene3D" id="3.40.630.40">
    <property type="entry name" value="Zn-dependent exopeptidases"/>
    <property type="match status" value="1"/>
</dbReference>
<accession>A0AB73T5R5</accession>
<evidence type="ECO:0000256" key="3">
    <source>
        <dbReference type="SAM" id="Phobius"/>
    </source>
</evidence>
<dbReference type="PANTHER" id="PTHR30404:SF0">
    <property type="entry name" value="N-ACETYLMURAMOYL-L-ALANINE AMIDASE AMIC"/>
    <property type="match status" value="1"/>
</dbReference>
<proteinExistence type="predicted"/>
<dbReference type="PANTHER" id="PTHR30404">
    <property type="entry name" value="N-ACETYLMURAMOYL-L-ALANINE AMIDASE"/>
    <property type="match status" value="1"/>
</dbReference>
<dbReference type="InterPro" id="IPR002508">
    <property type="entry name" value="MurNAc-LAA_cat"/>
</dbReference>
<feature type="transmembrane region" description="Helical" evidence="3">
    <location>
        <begin position="15"/>
        <end position="32"/>
    </location>
</feature>
<dbReference type="GO" id="GO:0009253">
    <property type="term" value="P:peptidoglycan catabolic process"/>
    <property type="evidence" value="ECO:0007669"/>
    <property type="project" value="InterPro"/>
</dbReference>
<dbReference type="Proteomes" id="UP000245412">
    <property type="component" value="Unassembled WGS sequence"/>
</dbReference>